<sequence>MATVTICSNHPSTATPFPPIGSKSNTKPLNQHHHLQFSGKPKHEFAMSRRHLPLLLTLLPSMSLLPPPAFAFNLGISGPKDWLKEQKKKSIKYLLAPIDASLDLLQAAYELLSKDSDDKLKDWVQIQEVLRSASRDCIPEERSSFVAFQSRTGVEVCTFKLIVKNASSLLDDKDPAKVKAEAMLDDLIRSFTVLNGVVKEADYQLGSDREKIAAALMDTISTLHKFEQGIRGCIEV</sequence>
<dbReference type="PANTHER" id="PTHR36398">
    <property type="entry name" value="PLASMA MEMBRANE FUSION PROTEIN"/>
    <property type="match status" value="1"/>
</dbReference>
<dbReference type="EMBL" id="GISG01020707">
    <property type="protein sequence ID" value="MBA4618406.1"/>
    <property type="molecule type" value="Transcribed_RNA"/>
</dbReference>
<dbReference type="GO" id="GO:0009507">
    <property type="term" value="C:chloroplast"/>
    <property type="evidence" value="ECO:0007669"/>
    <property type="project" value="TreeGrafter"/>
</dbReference>
<reference evidence="1" key="2">
    <citation type="submission" date="2020-07" db="EMBL/GenBank/DDBJ databases">
        <authorList>
            <person name="Vera ALvarez R."/>
            <person name="Arias-Moreno D.M."/>
            <person name="Jimenez-Jacinto V."/>
            <person name="Jimenez-Bremont J.F."/>
            <person name="Swaminathan K."/>
            <person name="Moose S.P."/>
            <person name="Guerrero-Gonzalez M.L."/>
            <person name="Marino-Ramirez L."/>
            <person name="Landsman D."/>
            <person name="Rodriguez-Kessler M."/>
            <person name="Delgado-Sanchez P."/>
        </authorList>
    </citation>
    <scope>NUCLEOTIDE SEQUENCE</scope>
    <source>
        <tissue evidence="1">Cladode</tissue>
    </source>
</reference>
<reference evidence="1" key="1">
    <citation type="journal article" date="2013" name="J. Plant Res.">
        <title>Effect of fungi and light on seed germination of three Opuntia species from semiarid lands of central Mexico.</title>
        <authorList>
            <person name="Delgado-Sanchez P."/>
            <person name="Jimenez-Bremont J.F."/>
            <person name="Guerrero-Gonzalez Mde L."/>
            <person name="Flores J."/>
        </authorList>
    </citation>
    <scope>NUCLEOTIDE SEQUENCE</scope>
    <source>
        <tissue evidence="1">Cladode</tissue>
    </source>
</reference>
<evidence type="ECO:0000313" key="1">
    <source>
        <dbReference type="EMBL" id="MBA4618406.1"/>
    </source>
</evidence>
<proteinExistence type="predicted"/>
<name>A0A7C9CIM4_OPUST</name>
<accession>A0A7C9CIM4</accession>
<protein>
    <submittedName>
        <fullName evidence="1">Uncharacterized protein</fullName>
    </submittedName>
</protein>
<dbReference type="PANTHER" id="PTHR36398:SF1">
    <property type="entry name" value="PLASMA MEMBRANE FUSION PROTEIN"/>
    <property type="match status" value="1"/>
</dbReference>
<dbReference type="AlphaFoldDB" id="A0A7C9CIM4"/>
<organism evidence="1">
    <name type="scientific">Opuntia streptacantha</name>
    <name type="common">Prickly pear cactus</name>
    <name type="synonym">Opuntia cardona</name>
    <dbReference type="NCBI Taxonomy" id="393608"/>
    <lineage>
        <taxon>Eukaryota</taxon>
        <taxon>Viridiplantae</taxon>
        <taxon>Streptophyta</taxon>
        <taxon>Embryophyta</taxon>
        <taxon>Tracheophyta</taxon>
        <taxon>Spermatophyta</taxon>
        <taxon>Magnoliopsida</taxon>
        <taxon>eudicotyledons</taxon>
        <taxon>Gunneridae</taxon>
        <taxon>Pentapetalae</taxon>
        <taxon>Caryophyllales</taxon>
        <taxon>Cactineae</taxon>
        <taxon>Cactaceae</taxon>
        <taxon>Opuntioideae</taxon>
        <taxon>Opuntia</taxon>
    </lineage>
</organism>